<evidence type="ECO:0000256" key="5">
    <source>
        <dbReference type="ARBA" id="ARBA00023012"/>
    </source>
</evidence>
<dbReference type="Gene3D" id="3.30.565.10">
    <property type="entry name" value="Histidine kinase-like ATPase, C-terminal domain"/>
    <property type="match status" value="1"/>
</dbReference>
<dbReference type="GO" id="GO:0000160">
    <property type="term" value="P:phosphorelay signal transduction system"/>
    <property type="evidence" value="ECO:0007669"/>
    <property type="project" value="UniProtKB-KW"/>
</dbReference>
<dbReference type="InterPro" id="IPR050482">
    <property type="entry name" value="Sensor_HK_TwoCompSys"/>
</dbReference>
<keyword evidence="6" id="KW-0812">Transmembrane</keyword>
<dbReference type="CDD" id="cd16917">
    <property type="entry name" value="HATPase_UhpB-NarQ-NarX-like"/>
    <property type="match status" value="1"/>
</dbReference>
<dbReference type="Gene3D" id="1.25.40.10">
    <property type="entry name" value="Tetratricopeptide repeat domain"/>
    <property type="match status" value="2"/>
</dbReference>
<dbReference type="AlphaFoldDB" id="A0AAU7BSX3"/>
<comment type="catalytic activity">
    <reaction evidence="1">
        <text>ATP + protein L-histidine = ADP + protein N-phospho-L-histidine.</text>
        <dbReference type="EC" id="2.7.13.3"/>
    </reaction>
</comment>
<evidence type="ECO:0000259" key="7">
    <source>
        <dbReference type="PROSITE" id="PS50109"/>
    </source>
</evidence>
<dbReference type="GO" id="GO:0004673">
    <property type="term" value="F:protein histidine kinase activity"/>
    <property type="evidence" value="ECO:0007669"/>
    <property type="project" value="UniProtKB-EC"/>
</dbReference>
<dbReference type="Pfam" id="PF02518">
    <property type="entry name" value="HATPase_c"/>
    <property type="match status" value="1"/>
</dbReference>
<dbReference type="Gene3D" id="1.20.5.1930">
    <property type="match status" value="1"/>
</dbReference>
<feature type="domain" description="Histidine kinase" evidence="7">
    <location>
        <begin position="564"/>
        <end position="650"/>
    </location>
</feature>
<keyword evidence="4" id="KW-0418">Kinase</keyword>
<dbReference type="SUPFAM" id="SSF55874">
    <property type="entry name" value="ATPase domain of HSP90 chaperone/DNA topoisomerase II/histidine kinase"/>
    <property type="match status" value="1"/>
</dbReference>
<dbReference type="EC" id="2.7.13.3" evidence="2"/>
<proteinExistence type="predicted"/>
<dbReference type="EMBL" id="CP157199">
    <property type="protein sequence ID" value="XBG61444.1"/>
    <property type="molecule type" value="Genomic_DNA"/>
</dbReference>
<evidence type="ECO:0000256" key="3">
    <source>
        <dbReference type="ARBA" id="ARBA00022679"/>
    </source>
</evidence>
<reference evidence="8" key="1">
    <citation type="submission" date="2024-05" db="EMBL/GenBank/DDBJ databases">
        <title>Pontimicrobium maritimus sp. nov., isolated form sea water.</title>
        <authorList>
            <person name="Muhammad N."/>
            <person name="Vuong T.Q."/>
            <person name="Han H.L."/>
            <person name="Kim S.-G."/>
        </authorList>
    </citation>
    <scope>NUCLEOTIDE SEQUENCE</scope>
    <source>
        <strain evidence="8">SW4</strain>
    </source>
</reference>
<name>A0AAU7BSX3_9FLAO</name>
<organism evidence="8">
    <name type="scientific">Pontimicrobium sp. SW4</name>
    <dbReference type="NCBI Taxonomy" id="3153519"/>
    <lineage>
        <taxon>Bacteria</taxon>
        <taxon>Pseudomonadati</taxon>
        <taxon>Bacteroidota</taxon>
        <taxon>Flavobacteriia</taxon>
        <taxon>Flavobacteriales</taxon>
        <taxon>Flavobacteriaceae</taxon>
        <taxon>Pontimicrobium</taxon>
    </lineage>
</organism>
<dbReference type="InterPro" id="IPR019734">
    <property type="entry name" value="TPR_rpt"/>
</dbReference>
<keyword evidence="6" id="KW-1133">Transmembrane helix</keyword>
<dbReference type="InterPro" id="IPR005467">
    <property type="entry name" value="His_kinase_dom"/>
</dbReference>
<dbReference type="InterPro" id="IPR003594">
    <property type="entry name" value="HATPase_dom"/>
</dbReference>
<evidence type="ECO:0000313" key="8">
    <source>
        <dbReference type="EMBL" id="XBG61444.1"/>
    </source>
</evidence>
<dbReference type="InterPro" id="IPR036890">
    <property type="entry name" value="HATPase_C_sf"/>
</dbReference>
<dbReference type="PANTHER" id="PTHR24421">
    <property type="entry name" value="NITRATE/NITRITE SENSOR PROTEIN NARX-RELATED"/>
    <property type="match status" value="1"/>
</dbReference>
<dbReference type="PANTHER" id="PTHR24421:SF10">
    <property type="entry name" value="NITRATE_NITRITE SENSOR PROTEIN NARQ"/>
    <property type="match status" value="1"/>
</dbReference>
<evidence type="ECO:0000256" key="2">
    <source>
        <dbReference type="ARBA" id="ARBA00012438"/>
    </source>
</evidence>
<evidence type="ECO:0000256" key="6">
    <source>
        <dbReference type="SAM" id="Phobius"/>
    </source>
</evidence>
<evidence type="ECO:0000256" key="1">
    <source>
        <dbReference type="ARBA" id="ARBA00000085"/>
    </source>
</evidence>
<dbReference type="InterPro" id="IPR011990">
    <property type="entry name" value="TPR-like_helical_dom_sf"/>
</dbReference>
<dbReference type="PROSITE" id="PS50109">
    <property type="entry name" value="HIS_KIN"/>
    <property type="match status" value="1"/>
</dbReference>
<gene>
    <name evidence="8" type="ORF">ABGB03_00725</name>
</gene>
<accession>A0AAU7BSX3</accession>
<keyword evidence="3" id="KW-0808">Transferase</keyword>
<evidence type="ECO:0000256" key="4">
    <source>
        <dbReference type="ARBA" id="ARBA00022777"/>
    </source>
</evidence>
<dbReference type="Pfam" id="PF13424">
    <property type="entry name" value="TPR_12"/>
    <property type="match status" value="1"/>
</dbReference>
<protein>
    <recommendedName>
        <fullName evidence="2">histidine kinase</fullName>
        <ecNumber evidence="2">2.7.13.3</ecNumber>
    </recommendedName>
</protein>
<dbReference type="SMART" id="SM00028">
    <property type="entry name" value="TPR"/>
    <property type="match status" value="3"/>
</dbReference>
<feature type="transmembrane region" description="Helical" evidence="6">
    <location>
        <begin position="396"/>
        <end position="415"/>
    </location>
</feature>
<dbReference type="RefSeq" id="WP_347923986.1">
    <property type="nucleotide sequence ID" value="NZ_CP157199.1"/>
</dbReference>
<keyword evidence="5" id="KW-0902">Two-component regulatory system</keyword>
<dbReference type="SUPFAM" id="SSF48452">
    <property type="entry name" value="TPR-like"/>
    <property type="match status" value="2"/>
</dbReference>
<keyword evidence="6" id="KW-0472">Membrane</keyword>
<sequence>MSKIDSINVLRKLSRNSKQDLEGRLLHAKNAVRLSKELKLDSTILKSNINLSFMYLNLDNLDLFRSTNHENLKLAQKLKDSMALGTANRSLGWYHAQVMNNDSAYHYYYNAEKIYYELKDIRNQGEVLLNMADIQEIAKDYKGSEETAVEAIRLIESLPKNDRTLDVLWKLYNLLAVISERLEKHNEAIKNYNECINIAKDMSDPLYFNLNTKNNIGFSYSQMGDYSKALSIYEELISDERLIDVDPELYPTVLGNIAYTRFLKKDSDVEGIEEQFKLAYKISDSLNYSLGLMEITKDMAEFYFSIDKKDSAFLLSKENYKLGKETNSNDIVLKSLKLMSDIEGGSLGKYYLDEYIKLNDSLVQNERAARDKFARIEFDTDKIEENNLQLSKERQLLLLISIGLLISLTLLYVIISQRAKNRKLKFIQQQQETNEEIYNLMLTQQDKVEEGRTHEKKRISEELHDGILGKLFGTRLSLDSLNLVQTEDAAKSRSQYIDQLKTIEAEIRKISHDLNSDFIADSSFIDIVKALVETQTAAYNLKYEFLNDNDIDWEEIPNKTKIHIYRMLQETMQNIYKHANATLVKISFQLKNNVILCTIEDDGSGFNVNKARKGIGLKNINSRINEIEGKVEVYSKIDIGTIIKIFIPVK</sequence>